<evidence type="ECO:0000256" key="10">
    <source>
        <dbReference type="HAMAP-Rule" id="MF_00974"/>
    </source>
</evidence>
<dbReference type="SUPFAM" id="SSF57783">
    <property type="entry name" value="Zinc beta-ribbon"/>
    <property type="match status" value="1"/>
</dbReference>
<feature type="zinc finger region" description="CHC2-type" evidence="10">
    <location>
        <begin position="34"/>
        <end position="58"/>
    </location>
</feature>
<keyword evidence="3 10" id="KW-0808">Transferase</keyword>
<comment type="cofactor">
    <cofactor evidence="10">
        <name>Zn(2+)</name>
        <dbReference type="ChEBI" id="CHEBI:29105"/>
    </cofactor>
    <text evidence="10">Binds 1 zinc ion per monomer.</text>
</comment>
<dbReference type="InterPro" id="IPR013264">
    <property type="entry name" value="DNAG_N"/>
</dbReference>
<dbReference type="InterPro" id="IPR006171">
    <property type="entry name" value="TOPRIM_dom"/>
</dbReference>
<dbReference type="GO" id="GO:0003899">
    <property type="term" value="F:DNA-directed RNA polymerase activity"/>
    <property type="evidence" value="ECO:0007669"/>
    <property type="project" value="UniProtKB-UniRule"/>
</dbReference>
<protein>
    <recommendedName>
        <fullName evidence="10">DNA primase</fullName>
        <ecNumber evidence="10">2.7.7.101</ecNumber>
    </recommendedName>
</protein>
<keyword evidence="13" id="KW-1185">Reference proteome</keyword>
<dbReference type="PANTHER" id="PTHR30313">
    <property type="entry name" value="DNA PRIMASE"/>
    <property type="match status" value="1"/>
</dbReference>
<evidence type="ECO:0000256" key="7">
    <source>
        <dbReference type="ARBA" id="ARBA00022771"/>
    </source>
</evidence>
<comment type="function">
    <text evidence="10">RNA polymerase that catalyzes the synthesis of short RNA molecules used as primers for DNA polymerase during DNA replication.</text>
</comment>
<evidence type="ECO:0000259" key="11">
    <source>
        <dbReference type="PROSITE" id="PS50880"/>
    </source>
</evidence>
<dbReference type="GO" id="GO:0006269">
    <property type="term" value="P:DNA replication, synthesis of primer"/>
    <property type="evidence" value="ECO:0007669"/>
    <property type="project" value="UniProtKB-UniRule"/>
</dbReference>
<dbReference type="InterPro" id="IPR037068">
    <property type="entry name" value="DNA_primase_core_N_sf"/>
</dbReference>
<reference evidence="12" key="1">
    <citation type="submission" date="2023-02" db="EMBL/GenBank/DDBJ databases">
        <title>Host association and intracellularity evolved multiple times independently in the Rickettsiales.</title>
        <authorList>
            <person name="Castelli M."/>
            <person name="Nardi T."/>
            <person name="Gammuto L."/>
            <person name="Bellinzona G."/>
            <person name="Sabaneyeva E."/>
            <person name="Potekhin A."/>
            <person name="Serra V."/>
            <person name="Petroni G."/>
            <person name="Sassera D."/>
        </authorList>
    </citation>
    <scope>NUCLEOTIDE SEQUENCE</scope>
    <source>
        <strain evidence="12">USBL-36I1</strain>
    </source>
</reference>
<dbReference type="GO" id="GO:0000428">
    <property type="term" value="C:DNA-directed RNA polymerase complex"/>
    <property type="evidence" value="ECO:0007669"/>
    <property type="project" value="UniProtKB-KW"/>
</dbReference>
<dbReference type="CDD" id="cd03364">
    <property type="entry name" value="TOPRIM_DnaG_primases"/>
    <property type="match status" value="1"/>
</dbReference>
<dbReference type="InterPro" id="IPR030846">
    <property type="entry name" value="DnaG_bac"/>
</dbReference>
<evidence type="ECO:0000256" key="8">
    <source>
        <dbReference type="ARBA" id="ARBA00022833"/>
    </source>
</evidence>
<dbReference type="AlphaFoldDB" id="A0AAE4VM54"/>
<keyword evidence="7 10" id="KW-0863">Zinc-finger</keyword>
<dbReference type="Pfam" id="PF08275">
    <property type="entry name" value="DNAG_N"/>
    <property type="match status" value="1"/>
</dbReference>
<dbReference type="GO" id="GO:0008270">
    <property type="term" value="F:zinc ion binding"/>
    <property type="evidence" value="ECO:0007669"/>
    <property type="project" value="UniProtKB-UniRule"/>
</dbReference>
<keyword evidence="10" id="KW-0238">DNA-binding</keyword>
<dbReference type="Gene3D" id="3.90.980.10">
    <property type="entry name" value="DNA primase, catalytic core, N-terminal domain"/>
    <property type="match status" value="1"/>
</dbReference>
<evidence type="ECO:0000256" key="5">
    <source>
        <dbReference type="ARBA" id="ARBA00022705"/>
    </source>
</evidence>
<name>A0AAE4VM54_9RICK</name>
<dbReference type="Proteomes" id="UP001289135">
    <property type="component" value="Unassembled WGS sequence"/>
</dbReference>
<dbReference type="SUPFAM" id="SSF56731">
    <property type="entry name" value="DNA primase core"/>
    <property type="match status" value="1"/>
</dbReference>
<dbReference type="SMART" id="SM00400">
    <property type="entry name" value="ZnF_CHCC"/>
    <property type="match status" value="1"/>
</dbReference>
<comment type="domain">
    <text evidence="10">Contains an N-terminal zinc-binding domain, a central core domain that contains the primase activity, and a C-terminal DnaB-binding domain.</text>
</comment>
<dbReference type="Gene3D" id="3.40.1360.10">
    <property type="match status" value="1"/>
</dbReference>
<comment type="similarity">
    <text evidence="10">Belongs to the DnaG primase family.</text>
</comment>
<evidence type="ECO:0000256" key="2">
    <source>
        <dbReference type="ARBA" id="ARBA00022515"/>
    </source>
</evidence>
<dbReference type="Pfam" id="PF01807">
    <property type="entry name" value="Zn_ribbon_DnaG"/>
    <property type="match status" value="1"/>
</dbReference>
<dbReference type="Gene3D" id="3.90.580.10">
    <property type="entry name" value="Zinc finger, CHC2-type domain"/>
    <property type="match status" value="1"/>
</dbReference>
<dbReference type="SMART" id="SM00493">
    <property type="entry name" value="TOPRIM"/>
    <property type="match status" value="1"/>
</dbReference>
<proteinExistence type="inferred from homology"/>
<keyword evidence="5 10" id="KW-0235">DNA replication</keyword>
<keyword evidence="4 10" id="KW-0548">Nucleotidyltransferase</keyword>
<evidence type="ECO:0000313" key="12">
    <source>
        <dbReference type="EMBL" id="MDZ5761471.1"/>
    </source>
</evidence>
<gene>
    <name evidence="10" type="primary">dnaG</name>
    <name evidence="12" type="ORF">Lyticum_00652</name>
</gene>
<dbReference type="InterPro" id="IPR036977">
    <property type="entry name" value="DNA_primase_Znf_CHC2"/>
</dbReference>
<comment type="subunit">
    <text evidence="10">Monomer. Interacts with DnaB.</text>
</comment>
<keyword evidence="6 10" id="KW-0479">Metal-binding</keyword>
<dbReference type="InterPro" id="IPR050219">
    <property type="entry name" value="DnaG_primase"/>
</dbReference>
<accession>A0AAE4VM54</accession>
<dbReference type="GO" id="GO:0003677">
    <property type="term" value="F:DNA binding"/>
    <property type="evidence" value="ECO:0007669"/>
    <property type="project" value="UniProtKB-KW"/>
</dbReference>
<keyword evidence="9 10" id="KW-0804">Transcription</keyword>
<dbReference type="RefSeq" id="WP_322498893.1">
    <property type="nucleotide sequence ID" value="NZ_JARGYU010000002.1"/>
</dbReference>
<feature type="domain" description="Toprim" evidence="11">
    <location>
        <begin position="282"/>
        <end position="363"/>
    </location>
</feature>
<dbReference type="GO" id="GO:1990077">
    <property type="term" value="C:primosome complex"/>
    <property type="evidence" value="ECO:0007669"/>
    <property type="project" value="UniProtKB-KW"/>
</dbReference>
<comment type="caution">
    <text evidence="12">The sequence shown here is derived from an EMBL/GenBank/DDBJ whole genome shotgun (WGS) entry which is preliminary data.</text>
</comment>
<dbReference type="PROSITE" id="PS50880">
    <property type="entry name" value="TOPRIM"/>
    <property type="match status" value="1"/>
</dbReference>
<dbReference type="Pfam" id="PF13155">
    <property type="entry name" value="Toprim_2"/>
    <property type="match status" value="1"/>
</dbReference>
<dbReference type="EMBL" id="JARGYU010000002">
    <property type="protein sequence ID" value="MDZ5761471.1"/>
    <property type="molecule type" value="Genomic_DNA"/>
</dbReference>
<dbReference type="HAMAP" id="MF_00974">
    <property type="entry name" value="DNA_primase_DnaG"/>
    <property type="match status" value="1"/>
</dbReference>
<sequence length="630" mass="74288">MHSQIIRENCNIYDYISKYVDLKQRSHGEFLGICPFHDEKTPSFTVSEYKKFFHCFGCGEHGDIITFAMKYHNIQYMEAKKNIADIFKVDLPISISYKNNINQELYSINKISAEWYHENLLNNKDNNALKYLELRGLIDSNILKQYQIGFCPNNNKELINILKKNFSDNIIINSKILVFKHNISQFVNPLSGRIIFPIHDEFGNIIGFGGRILNDFNKNKTYNSNNLNYQNQNNEFIKQIPKYINSGETDIFKKREIFYGLYQISRHNIYNKQNYNSTKYKNDIYIVEGYFDVLSLAKQKQNVIASLGTAINQNHIHNLWNKGYNPVICFDGDNAGQNAMFRLIKESISDFTPEKNIEIVILKKDEDPSSISQKNILWSEYAQENRKSAINFIFDICCNITHNSKPEEKASVRQILKDIAKKVKHRELSSEYKLYLDKLYWQKIRQNNKNINNNFNNLNKYYLFENDINIVKLNKISQNFINIISVLILQPEATNSNIYERLSDLPDIYNEDLIKIKNTLLNGENWEDCSISNENKEIIINNIIKIKEKYNKEFLYQNLDKWLLIEENHLIEIQIKKTHQIILNEVKKKFPDENLLMKLEKNIISLKQNQQKRNIIINNNIDNIIDINDL</sequence>
<dbReference type="GO" id="GO:0005737">
    <property type="term" value="C:cytoplasm"/>
    <property type="evidence" value="ECO:0007669"/>
    <property type="project" value="TreeGrafter"/>
</dbReference>
<comment type="catalytic activity">
    <reaction evidence="10">
        <text>ssDNA + n NTP = ssDNA/pppN(pN)n-1 hybrid + (n-1) diphosphate.</text>
        <dbReference type="EC" id="2.7.7.101"/>
    </reaction>
</comment>
<dbReference type="PANTHER" id="PTHR30313:SF2">
    <property type="entry name" value="DNA PRIMASE"/>
    <property type="match status" value="1"/>
</dbReference>
<evidence type="ECO:0000313" key="13">
    <source>
        <dbReference type="Proteomes" id="UP001289135"/>
    </source>
</evidence>
<dbReference type="InterPro" id="IPR034151">
    <property type="entry name" value="TOPRIM_DnaG_bac"/>
</dbReference>
<dbReference type="InterPro" id="IPR002694">
    <property type="entry name" value="Znf_CHC2"/>
</dbReference>
<evidence type="ECO:0000256" key="3">
    <source>
        <dbReference type="ARBA" id="ARBA00022679"/>
    </source>
</evidence>
<organism evidence="12 13">
    <name type="scientific">Lyticum sinuosum</name>
    <dbReference type="NCBI Taxonomy" id="1332059"/>
    <lineage>
        <taxon>Bacteria</taxon>
        <taxon>Pseudomonadati</taxon>
        <taxon>Pseudomonadota</taxon>
        <taxon>Alphaproteobacteria</taxon>
        <taxon>Rickettsiales</taxon>
        <taxon>Lyticum</taxon>
    </lineage>
</organism>
<evidence type="ECO:0000256" key="4">
    <source>
        <dbReference type="ARBA" id="ARBA00022695"/>
    </source>
</evidence>
<keyword evidence="2 10" id="KW-0639">Primosome</keyword>
<dbReference type="EC" id="2.7.7.101" evidence="10"/>
<evidence type="ECO:0000256" key="6">
    <source>
        <dbReference type="ARBA" id="ARBA00022723"/>
    </source>
</evidence>
<keyword evidence="1 10" id="KW-0240">DNA-directed RNA polymerase</keyword>
<evidence type="ECO:0000256" key="1">
    <source>
        <dbReference type="ARBA" id="ARBA00022478"/>
    </source>
</evidence>
<evidence type="ECO:0000256" key="9">
    <source>
        <dbReference type="ARBA" id="ARBA00023163"/>
    </source>
</evidence>
<keyword evidence="8 10" id="KW-0862">Zinc</keyword>